<organism evidence="1 2">
    <name type="scientific">Streptomyces castrisilvae</name>
    <dbReference type="NCBI Taxonomy" id="3033811"/>
    <lineage>
        <taxon>Bacteria</taxon>
        <taxon>Bacillati</taxon>
        <taxon>Actinomycetota</taxon>
        <taxon>Actinomycetes</taxon>
        <taxon>Kitasatosporales</taxon>
        <taxon>Streptomycetaceae</taxon>
        <taxon>Streptomyces</taxon>
    </lineage>
</organism>
<proteinExistence type="predicted"/>
<reference evidence="1 2" key="1">
    <citation type="submission" date="2023-03" db="EMBL/GenBank/DDBJ databases">
        <title>Isolation and description of six Streptomyces strains from soil environments, able to metabolize different microbial glucans.</title>
        <authorList>
            <person name="Widen T."/>
            <person name="Larsbrink J."/>
        </authorList>
    </citation>
    <scope>NUCLEOTIDE SEQUENCE [LARGE SCALE GENOMIC DNA]</scope>
    <source>
        <strain evidence="1 2">Mut1</strain>
    </source>
</reference>
<name>A0ABY9HIZ2_9ACTN</name>
<dbReference type="EMBL" id="CP120997">
    <property type="protein sequence ID" value="WLQ34523.1"/>
    <property type="molecule type" value="Genomic_DNA"/>
</dbReference>
<sequence length="300" mass="31957">MAQSGYGKRAVPAQHPARPDDFASLPLRERYIAAFVERLPEGAVMSVKALAKQIPLYGQQAVASAMTALSVAGHLRRVRCALVDGQGQVRWVFRTFWSRTAHDNEWWAEFLGSLTVVAPEVESVVAAPAPAPAPVEAPAASAVPAQRVADPEEGGRSTAYLALAELGRVDTRLALSHAHCVALEPLAEQWFARGVDVGYFVRTLTAGLPASVEAPFGFVRRRLGDKLPPVYRPAPERAGGVTHPAKVECVECGVPGPVDALPDGLCRGCREPAGADPQADPSGPRVRDRIAALRDLVKSS</sequence>
<protein>
    <submittedName>
        <fullName evidence="1">MarR family transcriptional regulator</fullName>
    </submittedName>
</protein>
<gene>
    <name evidence="1" type="ORF">P8A18_14240</name>
</gene>
<keyword evidence="2" id="KW-1185">Reference proteome</keyword>
<evidence type="ECO:0000313" key="1">
    <source>
        <dbReference type="EMBL" id="WLQ34523.1"/>
    </source>
</evidence>
<accession>A0ABY9HIZ2</accession>
<dbReference type="Proteomes" id="UP001239522">
    <property type="component" value="Chromosome"/>
</dbReference>
<evidence type="ECO:0000313" key="2">
    <source>
        <dbReference type="Proteomes" id="UP001239522"/>
    </source>
</evidence>
<dbReference type="RefSeq" id="WP_306054754.1">
    <property type="nucleotide sequence ID" value="NZ_CP120997.1"/>
</dbReference>